<reference evidence="1 2" key="1">
    <citation type="journal article" date="2022" name="Hortic Res">
        <title>A haplotype resolved chromosomal level avocado genome allows analysis of novel avocado genes.</title>
        <authorList>
            <person name="Nath O."/>
            <person name="Fletcher S.J."/>
            <person name="Hayward A."/>
            <person name="Shaw L.M."/>
            <person name="Masouleh A.K."/>
            <person name="Furtado A."/>
            <person name="Henry R.J."/>
            <person name="Mitter N."/>
        </authorList>
    </citation>
    <scope>NUCLEOTIDE SEQUENCE [LARGE SCALE GENOMIC DNA]</scope>
    <source>
        <strain evidence="2">cv. Hass</strain>
    </source>
</reference>
<proteinExistence type="predicted"/>
<comment type="caution">
    <text evidence="1">The sequence shown here is derived from an EMBL/GenBank/DDBJ whole genome shotgun (WGS) entry which is preliminary data.</text>
</comment>
<organism evidence="1 2">
    <name type="scientific">Persea americana</name>
    <name type="common">Avocado</name>
    <dbReference type="NCBI Taxonomy" id="3435"/>
    <lineage>
        <taxon>Eukaryota</taxon>
        <taxon>Viridiplantae</taxon>
        <taxon>Streptophyta</taxon>
        <taxon>Embryophyta</taxon>
        <taxon>Tracheophyta</taxon>
        <taxon>Spermatophyta</taxon>
        <taxon>Magnoliopsida</taxon>
        <taxon>Magnoliidae</taxon>
        <taxon>Laurales</taxon>
        <taxon>Lauraceae</taxon>
        <taxon>Persea</taxon>
    </lineage>
</organism>
<dbReference type="Proteomes" id="UP001234297">
    <property type="component" value="Chromosome 6"/>
</dbReference>
<sequence length="100" mass="10959">MTGQSSSSCPLLPLQNSDPMGFCNDLHEPSTYQNRSFVPLFYTTLRCSLAQVIGFYSNDGQHRLLPPSFCVYNRGLIALLPSSTSPASPSSVDLYVLRSP</sequence>
<evidence type="ECO:0000313" key="2">
    <source>
        <dbReference type="Proteomes" id="UP001234297"/>
    </source>
</evidence>
<dbReference type="EMBL" id="CM056814">
    <property type="protein sequence ID" value="KAJ8626904.1"/>
    <property type="molecule type" value="Genomic_DNA"/>
</dbReference>
<evidence type="ECO:0000313" key="1">
    <source>
        <dbReference type="EMBL" id="KAJ8626904.1"/>
    </source>
</evidence>
<name>A0ACC2L0D9_PERAE</name>
<keyword evidence="2" id="KW-1185">Reference proteome</keyword>
<accession>A0ACC2L0D9</accession>
<protein>
    <submittedName>
        <fullName evidence="1">Uncharacterized protein</fullName>
    </submittedName>
</protein>
<gene>
    <name evidence="1" type="ORF">MRB53_020211</name>
</gene>